<feature type="compositionally biased region" description="Polar residues" evidence="6">
    <location>
        <begin position="1"/>
        <end position="11"/>
    </location>
</feature>
<evidence type="ECO:0000256" key="7">
    <source>
        <dbReference type="SAM" id="Phobius"/>
    </source>
</evidence>
<evidence type="ECO:0000313" key="8">
    <source>
        <dbReference type="EMBL" id="UXI68335.1"/>
    </source>
</evidence>
<dbReference type="InterPro" id="IPR042217">
    <property type="entry name" value="T4SS_VirB10/TrbI"/>
</dbReference>
<sequence length="530" mass="55273">MSQEPTASQDELPSLNPGDEDQGETASQRRRREEQSKTDEMKRNFMAVFGHGIGRIALVCAALVVAVAGAVGLRQLRSDEKVENKAKVDVAVSPRPTVNLEPISEKEAARRTEVSNREAAEAAAQGKAYQPQFDPKVMEAQAKREASNVEFDILGSASASELQPGGAAQTRDTQPTLDEMAAAAAPATSGIARGDVQAQRRVRAQVQIDEQQQAAIAKAKSDRDDYIAAHTERVMNQVNAVFGDGKEGPNGNGVNETGGYHTLSYAPRRAAAAAAAGANGATTAAGVPLGQDPAMLGNLAAGTPPAGLPTAPGTMGPPAATAAAAMAAGGLPGGTLPVGGARGVPVIKTGNILYATLDSEVNTDDGGHVLATIRGGVWDGSRLIGQVETAQNNIRINFHTLAPQDERPVLRVNAVALREEDAKQGVAEHTNHHTFSRYTALAVSSLLTGVGRAYQQSTAGTTIILPNGQVIQTADEIDDRRIIGMALGEVGTNAGREIAKGFDRPPTYRTPANKGLGVYFLADVLAQKIN</sequence>
<dbReference type="RefSeq" id="WP_261695295.1">
    <property type="nucleotide sequence ID" value="NZ_CP104694.1"/>
</dbReference>
<evidence type="ECO:0000256" key="3">
    <source>
        <dbReference type="ARBA" id="ARBA00022692"/>
    </source>
</evidence>
<feature type="transmembrane region" description="Helical" evidence="7">
    <location>
        <begin position="52"/>
        <end position="73"/>
    </location>
</feature>
<dbReference type="Gene3D" id="2.40.128.260">
    <property type="entry name" value="Type IV secretion system, VirB10/TraB/TrbI"/>
    <property type="match status" value="1"/>
</dbReference>
<dbReference type="Proteomes" id="UP001064632">
    <property type="component" value="Chromosome"/>
</dbReference>
<keyword evidence="9" id="KW-1185">Reference proteome</keyword>
<evidence type="ECO:0000256" key="6">
    <source>
        <dbReference type="SAM" id="MobiDB-lite"/>
    </source>
</evidence>
<evidence type="ECO:0000256" key="5">
    <source>
        <dbReference type="ARBA" id="ARBA00023136"/>
    </source>
</evidence>
<evidence type="ECO:0000256" key="4">
    <source>
        <dbReference type="ARBA" id="ARBA00022989"/>
    </source>
</evidence>
<evidence type="ECO:0000256" key="2">
    <source>
        <dbReference type="ARBA" id="ARBA00010265"/>
    </source>
</evidence>
<gene>
    <name evidence="8" type="ORF">N4264_01405</name>
</gene>
<keyword evidence="3 7" id="KW-0812">Transmembrane</keyword>
<dbReference type="Pfam" id="PF03743">
    <property type="entry name" value="TrbI"/>
    <property type="match status" value="1"/>
</dbReference>
<comment type="similarity">
    <text evidence="2">Belongs to the TrbI/VirB10 family.</text>
</comment>
<keyword evidence="5 7" id="KW-0472">Membrane</keyword>
<accession>A0ABY6BIY4</accession>
<dbReference type="InterPro" id="IPR005498">
    <property type="entry name" value="T4SS_VirB10/TraB/TrbI"/>
</dbReference>
<dbReference type="EMBL" id="CP104694">
    <property type="protein sequence ID" value="UXI68335.1"/>
    <property type="molecule type" value="Genomic_DNA"/>
</dbReference>
<protein>
    <submittedName>
        <fullName evidence="8">DotG/IcmE/VirB10 family protein</fullName>
    </submittedName>
</protein>
<comment type="subcellular location">
    <subcellularLocation>
        <location evidence="1">Membrane</location>
        <topology evidence="1">Single-pass membrane protein</topology>
    </subcellularLocation>
</comment>
<keyword evidence="4 7" id="KW-1133">Transmembrane helix</keyword>
<evidence type="ECO:0000313" key="9">
    <source>
        <dbReference type="Proteomes" id="UP001064632"/>
    </source>
</evidence>
<dbReference type="InterPro" id="IPR049855">
    <property type="entry name" value="DotG/IcmE-like_C"/>
</dbReference>
<evidence type="ECO:0000256" key="1">
    <source>
        <dbReference type="ARBA" id="ARBA00004167"/>
    </source>
</evidence>
<organism evidence="8 9">
    <name type="scientific">Tahibacter amnicola</name>
    <dbReference type="NCBI Taxonomy" id="2976241"/>
    <lineage>
        <taxon>Bacteria</taxon>
        <taxon>Pseudomonadati</taxon>
        <taxon>Pseudomonadota</taxon>
        <taxon>Gammaproteobacteria</taxon>
        <taxon>Lysobacterales</taxon>
        <taxon>Rhodanobacteraceae</taxon>
        <taxon>Tahibacter</taxon>
    </lineage>
</organism>
<feature type="region of interest" description="Disordered" evidence="6">
    <location>
        <begin position="1"/>
        <end position="39"/>
    </location>
</feature>
<reference evidence="8" key="1">
    <citation type="submission" date="2022-09" db="EMBL/GenBank/DDBJ databases">
        <title>Tahibacter sp. nov., isolated from a fresh water.</title>
        <authorList>
            <person name="Baek J.H."/>
            <person name="Lee J.K."/>
            <person name="Kim J.M."/>
            <person name="Jeon C.O."/>
        </authorList>
    </citation>
    <scope>NUCLEOTIDE SEQUENCE</scope>
    <source>
        <strain evidence="8">W38</strain>
    </source>
</reference>
<dbReference type="CDD" id="cd16431">
    <property type="entry name" value="IcmE"/>
    <property type="match status" value="1"/>
</dbReference>
<proteinExistence type="inferred from homology"/>
<name>A0ABY6BIY4_9GAMM</name>